<feature type="domain" description="Copper amine oxidase-like N-terminal" evidence="2">
    <location>
        <begin position="58"/>
        <end position="160"/>
    </location>
</feature>
<dbReference type="SUPFAM" id="SSF55383">
    <property type="entry name" value="Copper amine oxidase, domain N"/>
    <property type="match status" value="1"/>
</dbReference>
<evidence type="ECO:0000259" key="2">
    <source>
        <dbReference type="Pfam" id="PF07833"/>
    </source>
</evidence>
<dbReference type="InterPro" id="IPR036582">
    <property type="entry name" value="Mao_N_sf"/>
</dbReference>
<dbReference type="Gene3D" id="2.120.10.30">
    <property type="entry name" value="TolB, C-terminal domain"/>
    <property type="match status" value="1"/>
</dbReference>
<keyword evidence="1" id="KW-0732">Signal</keyword>
<dbReference type="Pfam" id="PF12894">
    <property type="entry name" value="ANAPC4_WD40"/>
    <property type="match status" value="1"/>
</dbReference>
<reference evidence="5 6" key="1">
    <citation type="submission" date="2021-03" db="EMBL/GenBank/DDBJ databases">
        <title>Antimicrobial resistance genes in bacteria isolated from Japanese honey, and their potential for conferring macrolide and lincosamide resistance in the American foulbrood pathogen Paenibacillus larvae.</title>
        <authorList>
            <person name="Okamoto M."/>
            <person name="Kumagai M."/>
            <person name="Kanamori H."/>
            <person name="Takamatsu D."/>
        </authorList>
    </citation>
    <scope>NUCLEOTIDE SEQUENCE [LARGE SCALE GENOMIC DNA]</scope>
    <source>
        <strain evidence="5 6">J21TS3</strain>
    </source>
</reference>
<feature type="domain" description="Lipoprotein LpqB C-terminal" evidence="3">
    <location>
        <begin position="437"/>
        <end position="471"/>
    </location>
</feature>
<comment type="caution">
    <text evidence="5">The sequence shown here is derived from an EMBL/GenBank/DDBJ whole genome shotgun (WGS) entry which is preliminary data.</text>
</comment>
<dbReference type="InterPro" id="IPR018910">
    <property type="entry name" value="LpqB_C"/>
</dbReference>
<organism evidence="5 6">
    <name type="scientific">Paenibacillus cookii</name>
    <dbReference type="NCBI Taxonomy" id="157839"/>
    <lineage>
        <taxon>Bacteria</taxon>
        <taxon>Bacillati</taxon>
        <taxon>Bacillota</taxon>
        <taxon>Bacilli</taxon>
        <taxon>Bacillales</taxon>
        <taxon>Paenibacillaceae</taxon>
        <taxon>Paenibacillus</taxon>
    </lineage>
</organism>
<evidence type="ECO:0000313" key="5">
    <source>
        <dbReference type="EMBL" id="GIO66145.1"/>
    </source>
</evidence>
<dbReference type="InterPro" id="IPR012854">
    <property type="entry name" value="Cu_amine_oxidase-like_N"/>
</dbReference>
<gene>
    <name evidence="5" type="ORF">J21TS3_09660</name>
</gene>
<proteinExistence type="predicted"/>
<name>A0ABQ4LSE0_9BACL</name>
<feature type="signal peptide" evidence="1">
    <location>
        <begin position="1"/>
        <end position="27"/>
    </location>
</feature>
<sequence>MSDLKTNKMLQTIAAAAFVTAALSAGAPEAKALRAQDQSTASQVSPAKFAVASESIRVNGQNMTVSMLKAGNGKLIALGDLAKMYGAAATSTKGLITVKTGKNGHTLQLQSGSKTFKLDGEAQTFTAAPVIQDNRAFVELKPVVAALGGEVIAAGDTLQILTAGRIEGSFASVSFDAKGRLVAVKEDADPAQLYSLGSDYSSRLLFSNPNASNMTISPNGDLAAYTDETGQLYLVSLNGGEPYKLGADTSVKTDLAWTADGKKIYFIQGDKQEKISCVSVDTGQITEILADKVENKSEVRVSADEKKIAYIVTATGVAQNDKDSTEDSLKIDYSGAGEQIYTLDLGVKDAKPAALTASGDNKLYPAFLGNGSVAYLSADPEQANAKGTIKAVSASGGTRDLIADADFLLSASSPSGHLAAAGVANDGSCKVYALVSGVKTEVYAAQADVTGLAISEDGTRVAVVADGKVILVQNGKTDQLTK</sequence>
<dbReference type="Proteomes" id="UP000680638">
    <property type="component" value="Unassembled WGS sequence"/>
</dbReference>
<dbReference type="Pfam" id="PF10647">
    <property type="entry name" value="Gmad1"/>
    <property type="match status" value="1"/>
</dbReference>
<keyword evidence="6" id="KW-1185">Reference proteome</keyword>
<dbReference type="SUPFAM" id="SSF82171">
    <property type="entry name" value="DPP6 N-terminal domain-like"/>
    <property type="match status" value="1"/>
</dbReference>
<evidence type="ECO:0008006" key="7">
    <source>
        <dbReference type="Google" id="ProtNLM"/>
    </source>
</evidence>
<evidence type="ECO:0000313" key="6">
    <source>
        <dbReference type="Proteomes" id="UP000680638"/>
    </source>
</evidence>
<dbReference type="InterPro" id="IPR011042">
    <property type="entry name" value="6-blade_b-propeller_TolB-like"/>
</dbReference>
<dbReference type="InterPro" id="IPR024977">
    <property type="entry name" value="Apc4-like_WD40_dom"/>
</dbReference>
<evidence type="ECO:0000259" key="3">
    <source>
        <dbReference type="Pfam" id="PF10647"/>
    </source>
</evidence>
<dbReference type="EMBL" id="BORW01000003">
    <property type="protein sequence ID" value="GIO66145.1"/>
    <property type="molecule type" value="Genomic_DNA"/>
</dbReference>
<dbReference type="PANTHER" id="PTHR36842">
    <property type="entry name" value="PROTEIN TOLB HOMOLOG"/>
    <property type="match status" value="1"/>
</dbReference>
<feature type="chain" id="PRO_5045716182" description="Copper amine oxidase-like N-terminal domain-containing protein" evidence="1">
    <location>
        <begin position="28"/>
        <end position="482"/>
    </location>
</feature>
<dbReference type="Pfam" id="PF07833">
    <property type="entry name" value="Cu_amine_oxidN1"/>
    <property type="match status" value="1"/>
</dbReference>
<protein>
    <recommendedName>
        <fullName evidence="7">Copper amine oxidase-like N-terminal domain-containing protein</fullName>
    </recommendedName>
</protein>
<dbReference type="RefSeq" id="WP_212948022.1">
    <property type="nucleotide sequence ID" value="NZ_BORW01000003.1"/>
</dbReference>
<feature type="domain" description="Anaphase-promoting complex subunit 4-like WD40" evidence="4">
    <location>
        <begin position="214"/>
        <end position="288"/>
    </location>
</feature>
<dbReference type="PANTHER" id="PTHR36842:SF1">
    <property type="entry name" value="PROTEIN TOLB"/>
    <property type="match status" value="1"/>
</dbReference>
<dbReference type="Gene3D" id="3.30.457.10">
    <property type="entry name" value="Copper amine oxidase-like, N-terminal domain"/>
    <property type="match status" value="1"/>
</dbReference>
<evidence type="ECO:0000259" key="4">
    <source>
        <dbReference type="Pfam" id="PF12894"/>
    </source>
</evidence>
<evidence type="ECO:0000256" key="1">
    <source>
        <dbReference type="SAM" id="SignalP"/>
    </source>
</evidence>
<accession>A0ABQ4LSE0</accession>